<feature type="transmembrane region" description="Helical" evidence="1">
    <location>
        <begin position="376"/>
        <end position="395"/>
    </location>
</feature>
<evidence type="ECO:0000256" key="1">
    <source>
        <dbReference type="SAM" id="Phobius"/>
    </source>
</evidence>
<dbReference type="RefSeq" id="WP_377002267.1">
    <property type="nucleotide sequence ID" value="NZ_JBHSQE010000009.1"/>
</dbReference>
<accession>A0ABW1QE49</accession>
<gene>
    <name evidence="2" type="ORF">ACFPUZ_11660</name>
</gene>
<feature type="transmembrane region" description="Helical" evidence="1">
    <location>
        <begin position="426"/>
        <end position="443"/>
    </location>
</feature>
<feature type="transmembrane region" description="Helical" evidence="1">
    <location>
        <begin position="207"/>
        <end position="232"/>
    </location>
</feature>
<feature type="transmembrane region" description="Helical" evidence="1">
    <location>
        <begin position="310"/>
        <end position="331"/>
    </location>
</feature>
<feature type="transmembrane region" description="Helical" evidence="1">
    <location>
        <begin position="161"/>
        <end position="187"/>
    </location>
</feature>
<feature type="transmembrane region" description="Helical" evidence="1">
    <location>
        <begin position="253"/>
        <end position="276"/>
    </location>
</feature>
<keyword evidence="1" id="KW-0472">Membrane</keyword>
<feature type="transmembrane region" description="Helical" evidence="1">
    <location>
        <begin position="402"/>
        <end position="420"/>
    </location>
</feature>
<keyword evidence="1" id="KW-1133">Transmembrane helix</keyword>
<evidence type="ECO:0000313" key="3">
    <source>
        <dbReference type="Proteomes" id="UP001596244"/>
    </source>
</evidence>
<keyword evidence="1" id="KW-0812">Transmembrane</keyword>
<dbReference type="Proteomes" id="UP001596244">
    <property type="component" value="Unassembled WGS sequence"/>
</dbReference>
<keyword evidence="3" id="KW-1185">Reference proteome</keyword>
<feature type="transmembrane region" description="Helical" evidence="1">
    <location>
        <begin position="135"/>
        <end position="154"/>
    </location>
</feature>
<feature type="transmembrane region" description="Helical" evidence="1">
    <location>
        <begin position="45"/>
        <end position="70"/>
    </location>
</feature>
<comment type="caution">
    <text evidence="2">The sequence shown here is derived from an EMBL/GenBank/DDBJ whole genome shotgun (WGS) entry which is preliminary data.</text>
</comment>
<sequence>MVNVVRRDWFSAAPRKKTERTYPWWKVMCLSGVDYFSTLGYQPGIAILAAGALAPIATVVLVAVTLLGAVPVYRRVAQHSPHGLGSIALMERLVHGWTGKLLVLVLLGFAMTDFMITITLSSADAAAHILHSTESPLLIPVTLGLILGLAAVFLRGFQEAVGVAVALVVVYLSMSAVVIGVGLWQLAGSTGLVAHWWHGLFAQHSNPWLVLALAIIVFPKLALGLSGFETGVSVMPLIRAADLPGRIRAARRLVLTSAVLMCAYLITSSVVVAMLIPEREFGPGGTADGRALAWLAHHYLGSVFGTAYDWVTVSILWFAGASAMAGLLALLPKYLPRFGMAPEWARRSRPMVGVLTVIAVLITWAFQASVDKQSGAYATGVLVVLFSGAVGVTLLSRGRERLLFGITAVVLGATLAANIVERPDGVRVAAIFIGAVVLSSAISRGWRAFELRDVGVTFDPAAERILAAYTVGPRLALVPAAPGADLAFKEQRIRQVNHLREESLLMLEIRVEDPSAFVDKLTVRGTTRDDLSLLTVSASSVPNAVAVLAVEIRELTGITPDIYFEWAPGNPLKDMLRFLFLGRGQNATVTREILRRHIPDEQERPVIHVS</sequence>
<dbReference type="EMBL" id="JBHSQE010000009">
    <property type="protein sequence ID" value="MFC6147458.1"/>
    <property type="molecule type" value="Genomic_DNA"/>
</dbReference>
<feature type="transmembrane region" description="Helical" evidence="1">
    <location>
        <begin position="101"/>
        <end position="123"/>
    </location>
</feature>
<reference evidence="3" key="1">
    <citation type="journal article" date="2019" name="Int. J. Syst. Evol. Microbiol.">
        <title>The Global Catalogue of Microorganisms (GCM) 10K type strain sequencing project: providing services to taxonomists for standard genome sequencing and annotation.</title>
        <authorList>
            <consortium name="The Broad Institute Genomics Platform"/>
            <consortium name="The Broad Institute Genome Sequencing Center for Infectious Disease"/>
            <person name="Wu L."/>
            <person name="Ma J."/>
        </authorList>
    </citation>
    <scope>NUCLEOTIDE SEQUENCE [LARGE SCALE GENOMIC DNA]</scope>
    <source>
        <strain evidence="3">CCUG 51943</strain>
    </source>
</reference>
<feature type="transmembrane region" description="Helical" evidence="1">
    <location>
        <begin position="352"/>
        <end position="370"/>
    </location>
</feature>
<organism evidence="2 3">
    <name type="scientific">Corynebacterium nasicanis</name>
    <dbReference type="NCBI Taxonomy" id="1448267"/>
    <lineage>
        <taxon>Bacteria</taxon>
        <taxon>Bacillati</taxon>
        <taxon>Actinomycetota</taxon>
        <taxon>Actinomycetes</taxon>
        <taxon>Mycobacteriales</taxon>
        <taxon>Corynebacteriaceae</taxon>
        <taxon>Corynebacterium</taxon>
    </lineage>
</organism>
<name>A0ABW1QE49_9CORY</name>
<protein>
    <submittedName>
        <fullName evidence="2">Amino acid transporter</fullName>
    </submittedName>
</protein>
<evidence type="ECO:0000313" key="2">
    <source>
        <dbReference type="EMBL" id="MFC6147458.1"/>
    </source>
</evidence>
<proteinExistence type="predicted"/>